<comment type="subcellular location">
    <subcellularLocation>
        <location evidence="1">Cell membrane</location>
        <topology evidence="1">Multi-pass membrane protein</topology>
    </subcellularLocation>
</comment>
<keyword evidence="5" id="KW-0812">Transmembrane</keyword>
<accession>A0A6G7PYC1</accession>
<sequence>MVQSYVVFLGLGFLTKGPAIFPVAAGLVVFWLLKRREYPRHPWPPEGVAIFLLVSLSWYIFVAGRISGSLSLILNEQIIGRLFSPVYHRNCAWYAPFYLYLPIILLGPFPWAFMWPQALKEMATGLRSKSLPGLLLGLWFLVPLVVFSLAKSRLPLYVLPLFAPISLMFYFALSKGTKQGHSLARSLLSQRVLAVWVLILWGLKFGAALVKAPQDARAYAQVFAPYLDSSPCLLGLGGSYFDGLSFYTGLDFEYLPQRGDEGKAYVEDSWPEEVAEIRSRWRRCLLVAKGGDFYPLIPLLQKEGLKVEKLSHYGKLRLYEIGLAGDYGARHR</sequence>
<dbReference type="KEGG" id="tav:G4V39_09025"/>
<evidence type="ECO:0000256" key="3">
    <source>
        <dbReference type="ARBA" id="ARBA00022676"/>
    </source>
</evidence>
<keyword evidence="2" id="KW-1003">Cell membrane</keyword>
<evidence type="ECO:0000256" key="1">
    <source>
        <dbReference type="ARBA" id="ARBA00004651"/>
    </source>
</evidence>
<evidence type="ECO:0000313" key="9">
    <source>
        <dbReference type="Proteomes" id="UP000502179"/>
    </source>
</evidence>
<evidence type="ECO:0000256" key="4">
    <source>
        <dbReference type="ARBA" id="ARBA00022679"/>
    </source>
</evidence>
<evidence type="ECO:0000256" key="6">
    <source>
        <dbReference type="ARBA" id="ARBA00022989"/>
    </source>
</evidence>
<protein>
    <submittedName>
        <fullName evidence="8">Uncharacterized protein</fullName>
    </submittedName>
</protein>
<dbReference type="AlphaFoldDB" id="A0A6G7PYC1"/>
<evidence type="ECO:0000256" key="5">
    <source>
        <dbReference type="ARBA" id="ARBA00022692"/>
    </source>
</evidence>
<keyword evidence="9" id="KW-1185">Reference proteome</keyword>
<keyword evidence="3" id="KW-0328">Glycosyltransferase</keyword>
<keyword evidence="7" id="KW-0472">Membrane</keyword>
<dbReference type="GO" id="GO:0005886">
    <property type="term" value="C:plasma membrane"/>
    <property type="evidence" value="ECO:0007669"/>
    <property type="project" value="UniProtKB-SubCell"/>
</dbReference>
<dbReference type="EMBL" id="CP048877">
    <property type="protein sequence ID" value="QIJ72403.1"/>
    <property type="molecule type" value="Genomic_DNA"/>
</dbReference>
<dbReference type="RefSeq" id="WP_166032620.1">
    <property type="nucleotide sequence ID" value="NZ_CP048877.1"/>
</dbReference>
<evidence type="ECO:0000256" key="2">
    <source>
        <dbReference type="ARBA" id="ARBA00022475"/>
    </source>
</evidence>
<organism evidence="8 9">
    <name type="scientific">Thermosulfuriphilus ammonigenes</name>
    <dbReference type="NCBI Taxonomy" id="1936021"/>
    <lineage>
        <taxon>Bacteria</taxon>
        <taxon>Pseudomonadati</taxon>
        <taxon>Thermodesulfobacteriota</taxon>
        <taxon>Thermodesulfobacteria</taxon>
        <taxon>Thermodesulfobacteriales</taxon>
        <taxon>Thermodesulfobacteriaceae</taxon>
        <taxon>Thermosulfuriphilus</taxon>
    </lineage>
</organism>
<dbReference type="GO" id="GO:0016763">
    <property type="term" value="F:pentosyltransferase activity"/>
    <property type="evidence" value="ECO:0007669"/>
    <property type="project" value="TreeGrafter"/>
</dbReference>
<keyword evidence="6" id="KW-1133">Transmembrane helix</keyword>
<gene>
    <name evidence="8" type="ORF">G4V39_09025</name>
</gene>
<dbReference type="GO" id="GO:0009103">
    <property type="term" value="P:lipopolysaccharide biosynthetic process"/>
    <property type="evidence" value="ECO:0007669"/>
    <property type="project" value="TreeGrafter"/>
</dbReference>
<dbReference type="Proteomes" id="UP000502179">
    <property type="component" value="Chromosome"/>
</dbReference>
<proteinExistence type="predicted"/>
<keyword evidence="4" id="KW-0808">Transferase</keyword>
<name>A0A6G7PYC1_9BACT</name>
<dbReference type="PANTHER" id="PTHR33908">
    <property type="entry name" value="MANNOSYLTRANSFERASE YKCB-RELATED"/>
    <property type="match status" value="1"/>
</dbReference>
<reference evidence="8 9" key="1">
    <citation type="submission" date="2020-02" db="EMBL/GenBank/DDBJ databases">
        <title>Genome analysis of Thermosulfuriphilus ammonigenes ST65T, an anaerobic thermophilic chemolithoautotrophic bacterium isolated from a deep-sea hydrothermal vent.</title>
        <authorList>
            <person name="Slobodkina G."/>
            <person name="Allioux M."/>
            <person name="Merkel A."/>
            <person name="Alain K."/>
            <person name="Jebbar M."/>
            <person name="Slobodkin A."/>
        </authorList>
    </citation>
    <scope>NUCLEOTIDE SEQUENCE [LARGE SCALE GENOMIC DNA]</scope>
    <source>
        <strain evidence="8 9">ST65</strain>
    </source>
</reference>
<dbReference type="GO" id="GO:0010041">
    <property type="term" value="P:response to iron(III) ion"/>
    <property type="evidence" value="ECO:0007669"/>
    <property type="project" value="TreeGrafter"/>
</dbReference>
<evidence type="ECO:0000313" key="8">
    <source>
        <dbReference type="EMBL" id="QIJ72403.1"/>
    </source>
</evidence>
<dbReference type="InterPro" id="IPR050297">
    <property type="entry name" value="LipidA_mod_glycosyltrf_83"/>
</dbReference>
<dbReference type="PANTHER" id="PTHR33908:SF3">
    <property type="entry name" value="UNDECAPRENYL PHOSPHATE-ALPHA-4-AMINO-4-DEOXY-L-ARABINOSE ARABINOSYL TRANSFERASE"/>
    <property type="match status" value="1"/>
</dbReference>
<evidence type="ECO:0000256" key="7">
    <source>
        <dbReference type="ARBA" id="ARBA00023136"/>
    </source>
</evidence>